<organism evidence="2 3">
    <name type="scientific">Pogonomyrmex barbatus</name>
    <name type="common">red harvester ant</name>
    <dbReference type="NCBI Taxonomy" id="144034"/>
    <lineage>
        <taxon>Eukaryota</taxon>
        <taxon>Metazoa</taxon>
        <taxon>Ecdysozoa</taxon>
        <taxon>Arthropoda</taxon>
        <taxon>Hexapoda</taxon>
        <taxon>Insecta</taxon>
        <taxon>Pterygota</taxon>
        <taxon>Neoptera</taxon>
        <taxon>Endopterygota</taxon>
        <taxon>Hymenoptera</taxon>
        <taxon>Apocrita</taxon>
        <taxon>Aculeata</taxon>
        <taxon>Formicoidea</taxon>
        <taxon>Formicidae</taxon>
        <taxon>Myrmicinae</taxon>
        <taxon>Pogonomyrmex</taxon>
    </lineage>
</organism>
<keyword evidence="2" id="KW-1185">Reference proteome</keyword>
<feature type="transmembrane region" description="Helical" evidence="1">
    <location>
        <begin position="82"/>
        <end position="108"/>
    </location>
</feature>
<keyword evidence="1" id="KW-1133">Transmembrane helix</keyword>
<evidence type="ECO:0000256" key="1">
    <source>
        <dbReference type="SAM" id="Phobius"/>
    </source>
</evidence>
<sequence length="136" mass="16301">MSEYFERELKYKYVIRDEHGAPVHPDTRKRTVRICCRKAEFFLNVMFFLIFPFAICCLCLKKPFRQPARRRCCSDESKVRAILFRLYAVCQIGAEFLGNVTILISFLARIGSFRLDQLDKRQERTSENDLREHLWR</sequence>
<evidence type="ECO:0000313" key="2">
    <source>
        <dbReference type="Proteomes" id="UP000504615"/>
    </source>
</evidence>
<dbReference type="Proteomes" id="UP000504615">
    <property type="component" value="Unplaced"/>
</dbReference>
<evidence type="ECO:0000313" key="3">
    <source>
        <dbReference type="RefSeq" id="XP_025075287.1"/>
    </source>
</evidence>
<feature type="transmembrane region" description="Helical" evidence="1">
    <location>
        <begin position="41"/>
        <end position="61"/>
    </location>
</feature>
<proteinExistence type="predicted"/>
<keyword evidence="1" id="KW-0812">Transmembrane</keyword>
<dbReference type="RefSeq" id="XP_025075287.1">
    <property type="nucleotide sequence ID" value="XM_025219502.1"/>
</dbReference>
<protein>
    <submittedName>
        <fullName evidence="3">Uncharacterized protein LOC112552940</fullName>
    </submittedName>
</protein>
<dbReference type="GeneID" id="112552940"/>
<dbReference type="AlphaFoldDB" id="A0A8N1SAW9"/>
<keyword evidence="1" id="KW-0472">Membrane</keyword>
<accession>A0A8N1SAW9</accession>
<dbReference type="OrthoDB" id="44061at2759"/>
<gene>
    <name evidence="3" type="primary">LOC112552940</name>
</gene>
<reference evidence="3" key="1">
    <citation type="submission" date="2025-08" db="UniProtKB">
        <authorList>
            <consortium name="RefSeq"/>
        </authorList>
    </citation>
    <scope>IDENTIFICATION</scope>
</reference>
<name>A0A8N1SAW9_9HYME</name>